<reference evidence="1" key="1">
    <citation type="submission" date="2018-03" db="EMBL/GenBank/DDBJ databases">
        <authorList>
            <person name="Guldener U."/>
        </authorList>
    </citation>
    <scope>NUCLEOTIDE SEQUENCE</scope>
</reference>
<proteinExistence type="predicted"/>
<sequence>MPYTFYNSTVPVFQSALQSLAQILKKAHSHAAENNIPADDLLSWRLADDMLPLAFQIHEVGDTSMKLVSRVQGTDPLPWSWEDIKTWEDARARISEAESLLAGVDEGLFEKRADETVPFVTGKGTRETVARGWVAIYGLPTLFFHLTTAYGILRNKGVGLGKPDYHLAFTSPWVADRPTSG</sequence>
<dbReference type="InterPro" id="IPR034660">
    <property type="entry name" value="DinB/YfiT-like"/>
</dbReference>
<dbReference type="InterPro" id="IPR018531">
    <property type="entry name" value="DUF1993"/>
</dbReference>
<dbReference type="PANTHER" id="PTHR36922:SF1">
    <property type="entry name" value="DUF1993 DOMAIN-CONTAINING PROTEIN"/>
    <property type="match status" value="1"/>
</dbReference>
<evidence type="ECO:0008006" key="3">
    <source>
        <dbReference type="Google" id="ProtNLM"/>
    </source>
</evidence>
<dbReference type="PANTHER" id="PTHR36922">
    <property type="entry name" value="BLL2446 PROTEIN"/>
    <property type="match status" value="1"/>
</dbReference>
<protein>
    <recommendedName>
        <fullName evidence="3">DUF1993 domain-containing protein</fullName>
    </recommendedName>
</protein>
<dbReference type="SUPFAM" id="SSF109854">
    <property type="entry name" value="DinB/YfiT-like putative metalloenzymes"/>
    <property type="match status" value="1"/>
</dbReference>
<dbReference type="Proteomes" id="UP001187682">
    <property type="component" value="Unassembled WGS sequence"/>
</dbReference>
<name>A0AAE8N4U2_9PEZI</name>
<organism evidence="1 2">
    <name type="scientific">Cephalotrichum gorgonifer</name>
    <dbReference type="NCBI Taxonomy" id="2041049"/>
    <lineage>
        <taxon>Eukaryota</taxon>
        <taxon>Fungi</taxon>
        <taxon>Dikarya</taxon>
        <taxon>Ascomycota</taxon>
        <taxon>Pezizomycotina</taxon>
        <taxon>Sordariomycetes</taxon>
        <taxon>Hypocreomycetidae</taxon>
        <taxon>Microascales</taxon>
        <taxon>Microascaceae</taxon>
        <taxon>Cephalotrichum</taxon>
    </lineage>
</organism>
<evidence type="ECO:0000313" key="1">
    <source>
        <dbReference type="EMBL" id="SPO06260.1"/>
    </source>
</evidence>
<dbReference type="AlphaFoldDB" id="A0AAE8N4U2"/>
<dbReference type="Gene3D" id="1.20.120.450">
    <property type="entry name" value="dinb family like domain"/>
    <property type="match status" value="1"/>
</dbReference>
<accession>A0AAE8N4U2</accession>
<dbReference type="EMBL" id="ONZQ02000015">
    <property type="protein sequence ID" value="SPO06260.1"/>
    <property type="molecule type" value="Genomic_DNA"/>
</dbReference>
<comment type="caution">
    <text evidence="1">The sequence shown here is derived from an EMBL/GenBank/DDBJ whole genome shotgun (WGS) entry which is preliminary data.</text>
</comment>
<gene>
    <name evidence="1" type="ORF">DNG_08949</name>
</gene>
<dbReference type="Pfam" id="PF09351">
    <property type="entry name" value="DUF1993"/>
    <property type="match status" value="1"/>
</dbReference>
<keyword evidence="2" id="KW-1185">Reference proteome</keyword>
<evidence type="ECO:0000313" key="2">
    <source>
        <dbReference type="Proteomes" id="UP001187682"/>
    </source>
</evidence>